<keyword evidence="13" id="KW-0862">Zinc</keyword>
<dbReference type="EC" id="5.1.3.1" evidence="7 10"/>
<dbReference type="InterPro" id="IPR026019">
    <property type="entry name" value="Ribul_P_3_epim"/>
</dbReference>
<dbReference type="InterPro" id="IPR000056">
    <property type="entry name" value="Ribul_P_3_epim-like"/>
</dbReference>
<dbReference type="Proteomes" id="UP000003861">
    <property type="component" value="Unassembled WGS sequence"/>
</dbReference>
<dbReference type="PANTHER" id="PTHR11749">
    <property type="entry name" value="RIBULOSE-5-PHOSPHATE-3-EPIMERASE"/>
    <property type="match status" value="1"/>
</dbReference>
<evidence type="ECO:0000313" key="17">
    <source>
        <dbReference type="Proteomes" id="UP000003861"/>
    </source>
</evidence>
<keyword evidence="13" id="KW-0464">Manganese</keyword>
<keyword evidence="10 11" id="KW-0119">Carbohydrate metabolism</keyword>
<dbReference type="CDD" id="cd00429">
    <property type="entry name" value="RPE"/>
    <property type="match status" value="1"/>
</dbReference>
<feature type="binding site" evidence="10 13">
    <location>
        <position position="176"/>
    </location>
    <ligand>
        <name>a divalent metal cation</name>
        <dbReference type="ChEBI" id="CHEBI:60240"/>
    </ligand>
</feature>
<gene>
    <name evidence="10 16" type="primary">rpe</name>
    <name evidence="16" type="ORF">HLRTI_003173</name>
    <name evidence="15" type="ORF">HTIA_0711</name>
</gene>
<evidence type="ECO:0000313" key="18">
    <source>
        <dbReference type="Proteomes" id="UP000015381"/>
    </source>
</evidence>
<dbReference type="STRING" id="1033806.HTIA_0711"/>
<comment type="function">
    <text evidence="10">Catalyzes the reversible epimerization of D-ribulose 5-phosphate to D-xylulose 5-phosphate.</text>
</comment>
<reference evidence="15 18" key="3">
    <citation type="journal article" date="2014" name="Environ. Microbiol.">
        <title>Halorhabdus tiamatea: proteogenomics and glycosidase activity measurements identify the first cultivated euryarchaeon from a deep-sea anoxic brine lake as potential polysaccharide degrader.</title>
        <authorList>
            <person name="Werner J."/>
            <person name="Ferrer M."/>
            <person name="Michel G."/>
            <person name="Mann A.J."/>
            <person name="Huang S."/>
            <person name="Juarez S."/>
            <person name="Ciordia S."/>
            <person name="Albar J.P."/>
            <person name="Alcaide M."/>
            <person name="La Cono V."/>
            <person name="Yakimov M.M."/>
            <person name="Antunes A."/>
            <person name="Taborda M."/>
            <person name="Da Costa M.S."/>
            <person name="Amann R.I."/>
            <person name="Gloeckner F.O."/>
            <person name="Golyshina O.V."/>
            <person name="Golyshin P.N."/>
            <person name="Teeling H."/>
        </authorList>
    </citation>
    <scope>NUCLEOTIDE SEQUENCE [LARGE SCALE GENOMIC DNA]</scope>
    <source>
        <strain evidence="18">SARL4B</strain>
        <strain evidence="15">Type strain: SARL4B</strain>
    </source>
</reference>
<evidence type="ECO:0000313" key="15">
    <source>
        <dbReference type="EMBL" id="CCQ32851.1"/>
    </source>
</evidence>
<comment type="cofactor">
    <cofactor evidence="5">
        <name>Fe(2+)</name>
        <dbReference type="ChEBI" id="CHEBI:29033"/>
    </cofactor>
</comment>
<dbReference type="eggNOG" id="arCOG05046">
    <property type="taxonomic scope" value="Archaea"/>
</dbReference>
<keyword evidence="8 10" id="KW-0479">Metal-binding</keyword>
<dbReference type="AlphaFoldDB" id="F7PF07"/>
<dbReference type="NCBIfam" id="NF004076">
    <property type="entry name" value="PRK05581.1-4"/>
    <property type="match status" value="1"/>
</dbReference>
<evidence type="ECO:0000256" key="6">
    <source>
        <dbReference type="ARBA" id="ARBA00009541"/>
    </source>
</evidence>
<feature type="binding site" evidence="10 14">
    <location>
        <position position="72"/>
    </location>
    <ligand>
        <name>substrate</name>
    </ligand>
</feature>
<comment type="similarity">
    <text evidence="6 10 11">Belongs to the ribulose-phosphate 3-epimerase family.</text>
</comment>
<dbReference type="InterPro" id="IPR011060">
    <property type="entry name" value="RibuloseP-bd_barrel"/>
</dbReference>
<dbReference type="EMBL" id="AFNT02000053">
    <property type="protein sequence ID" value="ERJ04843.1"/>
    <property type="molecule type" value="Genomic_DNA"/>
</dbReference>
<feature type="binding site" evidence="10 13">
    <location>
        <position position="39"/>
    </location>
    <ligand>
        <name>a divalent metal cation</name>
        <dbReference type="ChEBI" id="CHEBI:60240"/>
    </ligand>
</feature>
<feature type="binding site" evidence="10 13">
    <location>
        <position position="41"/>
    </location>
    <ligand>
        <name>a divalent metal cation</name>
        <dbReference type="ChEBI" id="CHEBI:60240"/>
    </ligand>
</feature>
<dbReference type="Proteomes" id="UP000015381">
    <property type="component" value="Chromosome I"/>
</dbReference>
<dbReference type="NCBIfam" id="TIGR01163">
    <property type="entry name" value="rpe"/>
    <property type="match status" value="1"/>
</dbReference>
<feature type="binding site" evidence="14">
    <location>
        <position position="178"/>
    </location>
    <ligand>
        <name>substrate</name>
    </ligand>
</feature>
<keyword evidence="9 10" id="KW-0413">Isomerase</keyword>
<evidence type="ECO:0000256" key="3">
    <source>
        <dbReference type="ARBA" id="ARBA00001941"/>
    </source>
</evidence>
<evidence type="ECO:0000256" key="11">
    <source>
        <dbReference type="PIRNR" id="PIRNR001461"/>
    </source>
</evidence>
<comment type="pathway">
    <text evidence="10">Carbohydrate degradation.</text>
</comment>
<keyword evidence="18" id="KW-1185">Reference proteome</keyword>
<sequence length="223" mass="23989">MGLGPKPENMARIAPSILAADFADLYGDVREVESAEILHLDVMDGHFVPNISFGPPVIDSLRDRTDLYFDTHLMIEHPGEYVGAFQDAGADRLTVHVESEDDPGDVIEAIHDHGMDAGIALNPDTDVEAVERYLDDVEVVLVMSVQPGFGGQSFMPKTLDRIEKLDAMGAAEIEVDGGVNSETGAKCVERGAETLVIGSSLFGQPDVARALADLRESIGIKDE</sequence>
<name>F7PF07_9EURY</name>
<dbReference type="PROSITE" id="PS01086">
    <property type="entry name" value="RIBUL_P_3_EPIMER_2"/>
    <property type="match status" value="1"/>
</dbReference>
<organism evidence="16 17">
    <name type="scientific">Halorhabdus tiamatea SARL4B</name>
    <dbReference type="NCBI Taxonomy" id="1033806"/>
    <lineage>
        <taxon>Archaea</taxon>
        <taxon>Methanobacteriati</taxon>
        <taxon>Methanobacteriota</taxon>
        <taxon>Stenosarchaea group</taxon>
        <taxon>Halobacteria</taxon>
        <taxon>Halobacteriales</taxon>
        <taxon>Haloarculaceae</taxon>
        <taxon>Halorhabdus</taxon>
    </lineage>
</organism>
<accession>F7PF07</accession>
<dbReference type="GO" id="GO:0006098">
    <property type="term" value="P:pentose-phosphate shunt"/>
    <property type="evidence" value="ECO:0007669"/>
    <property type="project" value="UniProtKB-UniRule"/>
</dbReference>
<evidence type="ECO:0000256" key="5">
    <source>
        <dbReference type="ARBA" id="ARBA00001954"/>
    </source>
</evidence>
<proteinExistence type="inferred from homology"/>
<dbReference type="InterPro" id="IPR013785">
    <property type="entry name" value="Aldolase_TIM"/>
</dbReference>
<evidence type="ECO:0000256" key="12">
    <source>
        <dbReference type="PIRSR" id="PIRSR001461-1"/>
    </source>
</evidence>
<keyword evidence="13" id="KW-0170">Cobalt</keyword>
<feature type="binding site" evidence="10 14">
    <location>
        <begin position="198"/>
        <end position="199"/>
    </location>
    <ligand>
        <name>substrate</name>
    </ligand>
</feature>
<evidence type="ECO:0000256" key="14">
    <source>
        <dbReference type="PIRSR" id="PIRSR001461-3"/>
    </source>
</evidence>
<dbReference type="GO" id="GO:0019323">
    <property type="term" value="P:pentose catabolic process"/>
    <property type="evidence" value="ECO:0007669"/>
    <property type="project" value="UniProtKB-UniRule"/>
</dbReference>
<feature type="binding site" evidence="10">
    <location>
        <begin position="176"/>
        <end position="178"/>
    </location>
    <ligand>
        <name>substrate</name>
    </ligand>
</feature>
<dbReference type="EMBL" id="HF571520">
    <property type="protein sequence ID" value="CCQ32851.1"/>
    <property type="molecule type" value="Genomic_DNA"/>
</dbReference>
<dbReference type="SUPFAM" id="SSF51366">
    <property type="entry name" value="Ribulose-phoshate binding barrel"/>
    <property type="match status" value="1"/>
</dbReference>
<dbReference type="GO" id="GO:0046872">
    <property type="term" value="F:metal ion binding"/>
    <property type="evidence" value="ECO:0007669"/>
    <property type="project" value="UniProtKB-UniRule"/>
</dbReference>
<dbReference type="PROSITE" id="PS01085">
    <property type="entry name" value="RIBUL_P_3_EPIMER_1"/>
    <property type="match status" value="1"/>
</dbReference>
<evidence type="ECO:0000256" key="1">
    <source>
        <dbReference type="ARBA" id="ARBA00001782"/>
    </source>
</evidence>
<evidence type="ECO:0000256" key="2">
    <source>
        <dbReference type="ARBA" id="ARBA00001936"/>
    </source>
</evidence>
<comment type="cofactor">
    <cofactor evidence="10 13">
        <name>a divalent metal cation</name>
        <dbReference type="ChEBI" id="CHEBI:60240"/>
    </cofactor>
    <text evidence="10 13">Binds 1 divalent metal cation per subunit.</text>
</comment>
<protein>
    <recommendedName>
        <fullName evidence="7 10">Ribulose-phosphate 3-epimerase</fullName>
        <ecNumber evidence="7 10">5.1.3.1</ecNumber>
    </recommendedName>
</protein>
<dbReference type="KEGG" id="hti:HTIA_0711"/>
<comment type="cofactor">
    <cofactor evidence="3">
        <name>Co(2+)</name>
        <dbReference type="ChEBI" id="CHEBI:48828"/>
    </cofactor>
</comment>
<evidence type="ECO:0000256" key="4">
    <source>
        <dbReference type="ARBA" id="ARBA00001947"/>
    </source>
</evidence>
<evidence type="ECO:0000256" key="8">
    <source>
        <dbReference type="ARBA" id="ARBA00022723"/>
    </source>
</evidence>
<evidence type="ECO:0000256" key="7">
    <source>
        <dbReference type="ARBA" id="ARBA00013188"/>
    </source>
</evidence>
<comment type="catalytic activity">
    <reaction evidence="1 10 11">
        <text>D-ribulose 5-phosphate = D-xylulose 5-phosphate</text>
        <dbReference type="Rhea" id="RHEA:13677"/>
        <dbReference type="ChEBI" id="CHEBI:57737"/>
        <dbReference type="ChEBI" id="CHEBI:58121"/>
        <dbReference type="EC" id="5.1.3.1"/>
    </reaction>
</comment>
<dbReference type="HAMAP" id="MF_02227">
    <property type="entry name" value="RPE"/>
    <property type="match status" value="1"/>
</dbReference>
<feature type="binding site" evidence="10 14">
    <location>
        <begin position="148"/>
        <end position="151"/>
    </location>
    <ligand>
        <name>substrate</name>
    </ligand>
</feature>
<dbReference type="PATRIC" id="fig|1033806.12.peg.704"/>
<dbReference type="Gene3D" id="3.20.20.70">
    <property type="entry name" value="Aldolase class I"/>
    <property type="match status" value="1"/>
</dbReference>
<dbReference type="GO" id="GO:0005737">
    <property type="term" value="C:cytoplasm"/>
    <property type="evidence" value="ECO:0007669"/>
    <property type="project" value="UniProtKB-ARBA"/>
</dbReference>
<evidence type="ECO:0000313" key="16">
    <source>
        <dbReference type="EMBL" id="ERJ04843.1"/>
    </source>
</evidence>
<comment type="cofactor">
    <cofactor evidence="4">
        <name>Zn(2+)</name>
        <dbReference type="ChEBI" id="CHEBI:29105"/>
    </cofactor>
</comment>
<evidence type="ECO:0000256" key="13">
    <source>
        <dbReference type="PIRSR" id="PIRSR001461-2"/>
    </source>
</evidence>
<dbReference type="GO" id="GO:0004750">
    <property type="term" value="F:D-ribulose-phosphate 3-epimerase activity"/>
    <property type="evidence" value="ECO:0007669"/>
    <property type="project" value="UniProtKB-UniRule"/>
</dbReference>
<comment type="cofactor">
    <cofactor evidence="2">
        <name>Mn(2+)</name>
        <dbReference type="ChEBI" id="CHEBI:29035"/>
    </cofactor>
</comment>
<evidence type="ECO:0000256" key="10">
    <source>
        <dbReference type="HAMAP-Rule" id="MF_02227"/>
    </source>
</evidence>
<dbReference type="Pfam" id="PF00834">
    <property type="entry name" value="Ribul_P_3_epim"/>
    <property type="match status" value="1"/>
</dbReference>
<evidence type="ECO:0000256" key="9">
    <source>
        <dbReference type="ARBA" id="ARBA00023235"/>
    </source>
</evidence>
<feature type="binding site" evidence="10 14">
    <location>
        <position position="16"/>
    </location>
    <ligand>
        <name>substrate</name>
    </ligand>
</feature>
<dbReference type="FunFam" id="3.20.20.70:FF:000004">
    <property type="entry name" value="Ribulose-phosphate 3-epimerase"/>
    <property type="match status" value="1"/>
</dbReference>
<reference evidence="16 17" key="1">
    <citation type="journal article" date="2011" name="J. Bacteriol.">
        <title>Genome sequence of Halorhabdus tiamatea, the first archaeon isolated from a deep-sea anoxic brine lake.</title>
        <authorList>
            <person name="Antunes A."/>
            <person name="Alam I."/>
            <person name="Bajic V.B."/>
            <person name="Stingl U."/>
        </authorList>
    </citation>
    <scope>NUCLEOTIDE SEQUENCE [LARGE SCALE GENOMIC DNA]</scope>
    <source>
        <strain evidence="16 17">SARL4B</strain>
    </source>
</reference>
<dbReference type="HOGENOM" id="CLU_054856_2_1_2"/>
<dbReference type="PIRSF" id="PIRSF001461">
    <property type="entry name" value="RPE"/>
    <property type="match status" value="1"/>
</dbReference>
<feature type="active site" description="Proton donor" evidence="10 12">
    <location>
        <position position="176"/>
    </location>
</feature>
<feature type="binding site" evidence="10 13">
    <location>
        <position position="72"/>
    </location>
    <ligand>
        <name>a divalent metal cation</name>
        <dbReference type="ChEBI" id="CHEBI:60240"/>
    </ligand>
</feature>
<reference evidence="16 17" key="2">
    <citation type="journal article" date="2013" name="PLoS ONE">
        <title>INDIGO - INtegrated Data Warehouse of MIcrobial GenOmes with Examples from the Red Sea Extremophiles.</title>
        <authorList>
            <person name="Alam I."/>
            <person name="Antunes A."/>
            <person name="Kamau A.A."/>
            <person name="Ba Alawi W."/>
            <person name="Kalkatawi M."/>
            <person name="Stingl U."/>
            <person name="Bajic V.B."/>
        </authorList>
    </citation>
    <scope>NUCLEOTIDE SEQUENCE [LARGE SCALE GENOMIC DNA]</scope>
    <source>
        <strain evidence="16 17">SARL4B</strain>
    </source>
</reference>
<feature type="active site" description="Proton acceptor" evidence="10 12">
    <location>
        <position position="41"/>
    </location>
</feature>